<evidence type="ECO:0000256" key="4">
    <source>
        <dbReference type="ARBA" id="ARBA00023136"/>
    </source>
</evidence>
<evidence type="ECO:0000256" key="3">
    <source>
        <dbReference type="ARBA" id="ARBA00022989"/>
    </source>
</evidence>
<comment type="subcellular location">
    <subcellularLocation>
        <location evidence="1">Membrane</location>
        <topology evidence="1">Multi-pass membrane protein</topology>
    </subcellularLocation>
</comment>
<feature type="transmembrane region" description="Helical" evidence="5">
    <location>
        <begin position="292"/>
        <end position="315"/>
    </location>
</feature>
<feature type="transmembrane region" description="Helical" evidence="5">
    <location>
        <begin position="156"/>
        <end position="175"/>
    </location>
</feature>
<reference evidence="7" key="1">
    <citation type="journal article" date="2014" name="Int. J. Syst. Evol. Microbiol.">
        <title>Complete genome sequence of Corynebacterium casei LMG S-19264T (=DSM 44701T), isolated from a smear-ripened cheese.</title>
        <authorList>
            <consortium name="US DOE Joint Genome Institute (JGI-PGF)"/>
            <person name="Walter F."/>
            <person name="Albersmeier A."/>
            <person name="Kalinowski J."/>
            <person name="Ruckert C."/>
        </authorList>
    </citation>
    <scope>NUCLEOTIDE SEQUENCE</scope>
    <source>
        <strain evidence="7">JCM 10088</strain>
    </source>
</reference>
<evidence type="ECO:0000256" key="1">
    <source>
        <dbReference type="ARBA" id="ARBA00004141"/>
    </source>
</evidence>
<feature type="transmembrane region" description="Helical" evidence="5">
    <location>
        <begin position="125"/>
        <end position="144"/>
    </location>
</feature>
<reference evidence="7" key="2">
    <citation type="submission" date="2020-09" db="EMBL/GenBank/DDBJ databases">
        <authorList>
            <person name="Sun Q."/>
            <person name="Ohkuma M."/>
        </authorList>
    </citation>
    <scope>NUCLEOTIDE SEQUENCE</scope>
    <source>
        <strain evidence="7">JCM 10088</strain>
    </source>
</reference>
<feature type="transmembrane region" description="Helical" evidence="5">
    <location>
        <begin position="346"/>
        <end position="370"/>
    </location>
</feature>
<dbReference type="RefSeq" id="WP_188596497.1">
    <property type="nucleotide sequence ID" value="NZ_BMNL01000003.1"/>
</dbReference>
<feature type="domain" description="Amino acid permease/ SLC12A" evidence="6">
    <location>
        <begin position="18"/>
        <end position="436"/>
    </location>
</feature>
<feature type="transmembrane region" description="Helical" evidence="5">
    <location>
        <begin position="12"/>
        <end position="36"/>
    </location>
</feature>
<feature type="transmembrane region" description="Helical" evidence="5">
    <location>
        <begin position="236"/>
        <end position="256"/>
    </location>
</feature>
<feature type="transmembrane region" description="Helical" evidence="5">
    <location>
        <begin position="390"/>
        <end position="407"/>
    </location>
</feature>
<dbReference type="OrthoDB" id="43026at2157"/>
<organism evidence="7 8">
    <name type="scientific">Thermocladium modestius</name>
    <dbReference type="NCBI Taxonomy" id="62609"/>
    <lineage>
        <taxon>Archaea</taxon>
        <taxon>Thermoproteota</taxon>
        <taxon>Thermoprotei</taxon>
        <taxon>Thermoproteales</taxon>
        <taxon>Thermoproteaceae</taxon>
        <taxon>Thermocladium</taxon>
    </lineage>
</organism>
<dbReference type="EMBL" id="BMNL01000003">
    <property type="protein sequence ID" value="GGP21106.1"/>
    <property type="molecule type" value="Genomic_DNA"/>
</dbReference>
<feature type="transmembrane region" description="Helical" evidence="5">
    <location>
        <begin position="42"/>
        <end position="65"/>
    </location>
</feature>
<accession>A0A830GWJ8</accession>
<sequence length="476" mass="50981">MANKLRENSTGFLGLLYNSLAGQAPTYSIAGGAALIMSTAYAAAPLAMLLTTLGVMTMVYSIYVLSKRYPHAASFYAYPTNSLNSFTGFLNGIIYIIYSLIGLSSVAIAFSYLTTEAIYAVTGSLINPLPLVLVPIVAAMLISIIGIKPSIRTETLLSSIEIIILALFISLSFYGERSRLSLFPFTPEATYGGSINGILAGIGGGLLFSVTYFMGFETSTQISEEAKRPGETVPRATLIATLLMGLLYMATTYAILLNVGFDQTSISNFVSAAEGFGVNPVFTLVEKYLGPWGLVIFSASVIISVFGCYLATLNATARMLFGMSRDGLLPRWLNSIHPKYLSPVTATYVSTIIAAALLVPSYVAAMIAGYSGTIQLTYGAMEYAYAVDSLYYVLSLAVVAIAAFKIVGIYGKAITMGGAALMMVTFYESAQYLPMDYLVLSSIATIMLVEAFLLRGKLKGIKTSLYVGYNVNQSKQ</sequence>
<dbReference type="Proteomes" id="UP000610960">
    <property type="component" value="Unassembled WGS sequence"/>
</dbReference>
<keyword evidence="2 5" id="KW-0812">Transmembrane</keyword>
<evidence type="ECO:0000313" key="7">
    <source>
        <dbReference type="EMBL" id="GGP21106.1"/>
    </source>
</evidence>
<dbReference type="Pfam" id="PF00324">
    <property type="entry name" value="AA_permease"/>
    <property type="match status" value="1"/>
</dbReference>
<evidence type="ECO:0000313" key="8">
    <source>
        <dbReference type="Proteomes" id="UP000610960"/>
    </source>
</evidence>
<dbReference type="InterPro" id="IPR050367">
    <property type="entry name" value="APC_superfamily"/>
</dbReference>
<comment type="caution">
    <text evidence="7">The sequence shown here is derived from an EMBL/GenBank/DDBJ whole genome shotgun (WGS) entry which is preliminary data.</text>
</comment>
<evidence type="ECO:0000256" key="2">
    <source>
        <dbReference type="ARBA" id="ARBA00022692"/>
    </source>
</evidence>
<feature type="transmembrane region" description="Helical" evidence="5">
    <location>
        <begin position="86"/>
        <end position="113"/>
    </location>
</feature>
<dbReference type="GO" id="GO:0016020">
    <property type="term" value="C:membrane"/>
    <property type="evidence" value="ECO:0007669"/>
    <property type="project" value="UniProtKB-SubCell"/>
</dbReference>
<keyword evidence="8" id="KW-1185">Reference proteome</keyword>
<dbReference type="AlphaFoldDB" id="A0A830GWJ8"/>
<keyword evidence="3 5" id="KW-1133">Transmembrane helix</keyword>
<name>A0A830GWJ8_9CREN</name>
<dbReference type="PIRSF" id="PIRSF006060">
    <property type="entry name" value="AA_transporter"/>
    <property type="match status" value="1"/>
</dbReference>
<dbReference type="Gene3D" id="1.20.1740.10">
    <property type="entry name" value="Amino acid/polyamine transporter I"/>
    <property type="match status" value="1"/>
</dbReference>
<evidence type="ECO:0000256" key="5">
    <source>
        <dbReference type="SAM" id="Phobius"/>
    </source>
</evidence>
<feature type="transmembrane region" description="Helical" evidence="5">
    <location>
        <begin position="195"/>
        <end position="215"/>
    </location>
</feature>
<keyword evidence="4 5" id="KW-0472">Membrane</keyword>
<protein>
    <recommendedName>
        <fullName evidence="6">Amino acid permease/ SLC12A domain-containing protein</fullName>
    </recommendedName>
</protein>
<proteinExistence type="predicted"/>
<dbReference type="PANTHER" id="PTHR42770">
    <property type="entry name" value="AMINO ACID TRANSPORTER-RELATED"/>
    <property type="match status" value="1"/>
</dbReference>
<dbReference type="InterPro" id="IPR004841">
    <property type="entry name" value="AA-permease/SLC12A_dom"/>
</dbReference>
<feature type="transmembrane region" description="Helical" evidence="5">
    <location>
        <begin position="437"/>
        <end position="454"/>
    </location>
</feature>
<dbReference type="GO" id="GO:0055085">
    <property type="term" value="P:transmembrane transport"/>
    <property type="evidence" value="ECO:0007669"/>
    <property type="project" value="InterPro"/>
</dbReference>
<gene>
    <name evidence="7" type="ORF">GCM10007981_11570</name>
</gene>
<evidence type="ECO:0000259" key="6">
    <source>
        <dbReference type="Pfam" id="PF00324"/>
    </source>
</evidence>
<dbReference type="PANTHER" id="PTHR42770:SF7">
    <property type="entry name" value="MEMBRANE PROTEIN"/>
    <property type="match status" value="1"/>
</dbReference>